<name>A0A934PAS5_9STRE</name>
<dbReference type="InterPro" id="IPR000835">
    <property type="entry name" value="HTH_MarR-typ"/>
</dbReference>
<dbReference type="PANTHER" id="PTHR35790:SF4">
    <property type="entry name" value="HTH-TYPE TRANSCRIPTIONAL REGULATOR PCHR"/>
    <property type="match status" value="1"/>
</dbReference>
<sequence length="149" mass="16983">MKHLSQSIDKAINKILLFSENQHELLLGSCQSDIKLTNTQEHILMLLADEQLTNSDLAIRLKISQAAVTKAIKGLVKQGMLASSKNKEDARITYFELTELAKPIAVEHQLHHNKTLSFYDHLLEEFSADEQLVIEKFLDQLSDTLEREK</sequence>
<evidence type="ECO:0000313" key="5">
    <source>
        <dbReference type="EMBL" id="MBJ8350214.1"/>
    </source>
</evidence>
<proteinExistence type="predicted"/>
<dbReference type="Pfam" id="PF01047">
    <property type="entry name" value="MarR"/>
    <property type="match status" value="1"/>
</dbReference>
<evidence type="ECO:0000313" key="6">
    <source>
        <dbReference type="Proteomes" id="UP000644875"/>
    </source>
</evidence>
<dbReference type="PANTHER" id="PTHR35790">
    <property type="entry name" value="HTH-TYPE TRANSCRIPTIONAL REGULATOR PCHR"/>
    <property type="match status" value="1"/>
</dbReference>
<dbReference type="CDD" id="cd00090">
    <property type="entry name" value="HTH_ARSR"/>
    <property type="match status" value="1"/>
</dbReference>
<dbReference type="RefSeq" id="WP_199568128.1">
    <property type="nucleotide sequence ID" value="NZ_JAENBP010000007.1"/>
</dbReference>
<dbReference type="SUPFAM" id="SSF46785">
    <property type="entry name" value="Winged helix' DNA-binding domain"/>
    <property type="match status" value="1"/>
</dbReference>
<reference evidence="5 6" key="1">
    <citation type="journal article" date="2021" name="Int. J. Syst. Evol. Microbiol.">
        <title>Streptococcus vicugnae sp. nov., isolated from faeces of alpacas (Vicugna pacos) and cattle (Bos taurus), Streptococcus zalophi sp. nov., and Streptococcus pacificus sp. nov., isolated from respiratory tract of California sea lions (Zalophus californianus).</title>
        <authorList>
            <person name="Volokhov D.V."/>
            <person name="Zagorodnyaya T.A."/>
            <person name="Shen Z."/>
            <person name="Blom J."/>
            <person name="Furtak V.A."/>
            <person name="Eisenberg T."/>
            <person name="Fan P."/>
            <person name="Jeong K.C."/>
            <person name="Gao Y."/>
            <person name="Zhang S."/>
            <person name="Amselle M."/>
        </authorList>
    </citation>
    <scope>NUCLEOTIDE SEQUENCE [LARGE SCALE GENOMIC DNA]</scope>
    <source>
        <strain evidence="6">CSL7508-lung</strain>
    </source>
</reference>
<dbReference type="InterPro" id="IPR011991">
    <property type="entry name" value="ArsR-like_HTH"/>
</dbReference>
<dbReference type="Proteomes" id="UP000644875">
    <property type="component" value="Unassembled WGS sequence"/>
</dbReference>
<dbReference type="Gene3D" id="6.10.250.2360">
    <property type="match status" value="1"/>
</dbReference>
<evidence type="ECO:0000256" key="3">
    <source>
        <dbReference type="ARBA" id="ARBA00023163"/>
    </source>
</evidence>
<protein>
    <submittedName>
        <fullName evidence="5">MarR family transcriptional regulator</fullName>
    </submittedName>
</protein>
<evidence type="ECO:0000256" key="2">
    <source>
        <dbReference type="ARBA" id="ARBA00023125"/>
    </source>
</evidence>
<evidence type="ECO:0000259" key="4">
    <source>
        <dbReference type="PROSITE" id="PS50995"/>
    </source>
</evidence>
<dbReference type="InterPro" id="IPR047894">
    <property type="entry name" value="AdcR-like"/>
</dbReference>
<dbReference type="PROSITE" id="PS50995">
    <property type="entry name" value="HTH_MARR_2"/>
    <property type="match status" value="1"/>
</dbReference>
<organism evidence="5 6">
    <name type="scientific">Streptococcus zalophi</name>
    <dbReference type="NCBI Taxonomy" id="640031"/>
    <lineage>
        <taxon>Bacteria</taxon>
        <taxon>Bacillati</taxon>
        <taxon>Bacillota</taxon>
        <taxon>Bacilli</taxon>
        <taxon>Lactobacillales</taxon>
        <taxon>Streptococcaceae</taxon>
        <taxon>Streptococcus</taxon>
    </lineage>
</organism>
<dbReference type="Gene3D" id="1.10.10.10">
    <property type="entry name" value="Winged helix-like DNA-binding domain superfamily/Winged helix DNA-binding domain"/>
    <property type="match status" value="1"/>
</dbReference>
<keyword evidence="3" id="KW-0804">Transcription</keyword>
<evidence type="ECO:0000256" key="1">
    <source>
        <dbReference type="ARBA" id="ARBA00023015"/>
    </source>
</evidence>
<dbReference type="GO" id="GO:0003677">
    <property type="term" value="F:DNA binding"/>
    <property type="evidence" value="ECO:0007669"/>
    <property type="project" value="UniProtKB-KW"/>
</dbReference>
<dbReference type="InterPro" id="IPR036388">
    <property type="entry name" value="WH-like_DNA-bd_sf"/>
</dbReference>
<gene>
    <name evidence="5" type="ORF">JHK64_06155</name>
</gene>
<dbReference type="InterPro" id="IPR036390">
    <property type="entry name" value="WH_DNA-bd_sf"/>
</dbReference>
<comment type="caution">
    <text evidence="5">The sequence shown here is derived from an EMBL/GenBank/DDBJ whole genome shotgun (WGS) entry which is preliminary data.</text>
</comment>
<dbReference type="NCBIfam" id="NF038251">
    <property type="entry name" value="AdcR_fam_Zn_TF"/>
    <property type="match status" value="1"/>
</dbReference>
<accession>A0A934PAS5</accession>
<feature type="domain" description="HTH marR-type" evidence="4">
    <location>
        <begin position="1"/>
        <end position="143"/>
    </location>
</feature>
<dbReference type="AlphaFoldDB" id="A0A934PAS5"/>
<keyword evidence="6" id="KW-1185">Reference proteome</keyword>
<dbReference type="Gene3D" id="6.10.140.1680">
    <property type="match status" value="1"/>
</dbReference>
<dbReference type="SMART" id="SM00347">
    <property type="entry name" value="HTH_MARR"/>
    <property type="match status" value="1"/>
</dbReference>
<keyword evidence="1" id="KW-0805">Transcription regulation</keyword>
<dbReference type="GO" id="GO:0008270">
    <property type="term" value="F:zinc ion binding"/>
    <property type="evidence" value="ECO:0007669"/>
    <property type="project" value="InterPro"/>
</dbReference>
<dbReference type="InterPro" id="IPR052067">
    <property type="entry name" value="Metal_resp_HTH_trans_reg"/>
</dbReference>
<dbReference type="GO" id="GO:0003700">
    <property type="term" value="F:DNA-binding transcription factor activity"/>
    <property type="evidence" value="ECO:0007669"/>
    <property type="project" value="InterPro"/>
</dbReference>
<dbReference type="EMBL" id="JAENBP010000007">
    <property type="protein sequence ID" value="MBJ8350214.1"/>
    <property type="molecule type" value="Genomic_DNA"/>
</dbReference>
<keyword evidence="2" id="KW-0238">DNA-binding</keyword>